<name>A0A8K1G6J0_9PASS</name>
<organism evidence="2 3">
    <name type="scientific">Zosterops borbonicus</name>
    <dbReference type="NCBI Taxonomy" id="364589"/>
    <lineage>
        <taxon>Eukaryota</taxon>
        <taxon>Metazoa</taxon>
        <taxon>Chordata</taxon>
        <taxon>Craniata</taxon>
        <taxon>Vertebrata</taxon>
        <taxon>Euteleostomi</taxon>
        <taxon>Archelosauria</taxon>
        <taxon>Archosauria</taxon>
        <taxon>Dinosauria</taxon>
        <taxon>Saurischia</taxon>
        <taxon>Theropoda</taxon>
        <taxon>Coelurosauria</taxon>
        <taxon>Aves</taxon>
        <taxon>Neognathae</taxon>
        <taxon>Neoaves</taxon>
        <taxon>Telluraves</taxon>
        <taxon>Australaves</taxon>
        <taxon>Passeriformes</taxon>
        <taxon>Sylvioidea</taxon>
        <taxon>Zosteropidae</taxon>
        <taxon>Zosterops</taxon>
    </lineage>
</organism>
<dbReference type="EMBL" id="SWJQ01000595">
    <property type="protein sequence ID" value="TRZ12400.1"/>
    <property type="molecule type" value="Genomic_DNA"/>
</dbReference>
<sequence length="478" mass="52126">MGQLEAILGLVIMEKLFLIPREGRRVAAELPLWTSTGQTLAWSGQGDQGPPQSVPDSPRLVGVWICWRAGGSAEGLDRLDPWHEASGVRYNQGKCWVLPLGHNSPLQLQAGGKVAGKLEKALGVLVTAAGHEPRGAQVAKKANGLWAVPAMMWQQEQGSDCPCAGTAEEPPPTLGLLWAPHNRELRTWSVSREGNGTGEGSGVPGAADRAGKGAQPGEKEVQGGPSGSAQLPDRRGQQRGVSHILPSNKGQGGLFTDLVQRSLLGMEGSLLCVDMKEGGNRTLQVFILKVYHAFGWLLVPKPNHAVEEVQKQNKESMERKQREGAWNDKQKRDIIVAYHSDGCESEDYVGNHARDTLPAKWGKTLNLGVADAGINTATFTAFNAQKKRLGPEQIATSRQKEALAQNTSTWLSLVCLKQWDNSTDFSKSHPDLQQHKFLLEFTYLGDWSLHDGSYKVNYNQNYGHVINSVDMTDPNVLF</sequence>
<evidence type="ECO:0000256" key="1">
    <source>
        <dbReference type="SAM" id="MobiDB-lite"/>
    </source>
</evidence>
<gene>
    <name evidence="2" type="ORF">HGM15179_014704</name>
</gene>
<keyword evidence="3" id="KW-1185">Reference proteome</keyword>
<comment type="caution">
    <text evidence="2">The sequence shown here is derived from an EMBL/GenBank/DDBJ whole genome shotgun (WGS) entry which is preliminary data.</text>
</comment>
<evidence type="ECO:0000313" key="3">
    <source>
        <dbReference type="Proteomes" id="UP000796761"/>
    </source>
</evidence>
<dbReference type="AlphaFoldDB" id="A0A8K1G6J0"/>
<reference evidence="2" key="1">
    <citation type="submission" date="2019-04" db="EMBL/GenBank/DDBJ databases">
        <title>Genome assembly of Zosterops borbonicus 15179.</title>
        <authorList>
            <person name="Leroy T."/>
            <person name="Anselmetti Y."/>
            <person name="Tilak M.-K."/>
            <person name="Nabholz B."/>
        </authorList>
    </citation>
    <scope>NUCLEOTIDE SEQUENCE</scope>
    <source>
        <strain evidence="2">HGM_15179</strain>
        <tissue evidence="2">Muscle</tissue>
    </source>
</reference>
<feature type="region of interest" description="Disordered" evidence="1">
    <location>
        <begin position="191"/>
        <end position="248"/>
    </location>
</feature>
<protein>
    <submittedName>
        <fullName evidence="2">Uncharacterized protein</fullName>
    </submittedName>
</protein>
<dbReference type="Proteomes" id="UP000796761">
    <property type="component" value="Unassembled WGS sequence"/>
</dbReference>
<proteinExistence type="predicted"/>
<evidence type="ECO:0000313" key="2">
    <source>
        <dbReference type="EMBL" id="TRZ12400.1"/>
    </source>
</evidence>
<accession>A0A8K1G6J0</accession>